<evidence type="ECO:0000259" key="4">
    <source>
        <dbReference type="Pfam" id="PF08393"/>
    </source>
</evidence>
<dbReference type="InterPro" id="IPR027417">
    <property type="entry name" value="P-loop_NTPase"/>
</dbReference>
<dbReference type="Pfam" id="PF12780">
    <property type="entry name" value="AAA_8"/>
    <property type="match status" value="1"/>
</dbReference>
<feature type="domain" description="Dynein heavy chain AAA 5 extension" evidence="8">
    <location>
        <begin position="2195"/>
        <end position="2296"/>
    </location>
</feature>
<feature type="coiled-coil region" evidence="3">
    <location>
        <begin position="3210"/>
        <end position="3283"/>
    </location>
</feature>
<evidence type="ECO:0000256" key="1">
    <source>
        <dbReference type="ARBA" id="ARBA00008887"/>
    </source>
</evidence>
<comment type="similarity">
    <text evidence="1">Belongs to the dynein heavy chain family.</text>
</comment>
<dbReference type="Gene3D" id="1.20.58.1120">
    <property type="match status" value="1"/>
</dbReference>
<proteinExistence type="inferred from homology"/>
<evidence type="ECO:0000256" key="3">
    <source>
        <dbReference type="SAM" id="Coils"/>
    </source>
</evidence>
<dbReference type="EMBL" id="CAJNOG010000234">
    <property type="protein sequence ID" value="CAF1102132.1"/>
    <property type="molecule type" value="Genomic_DNA"/>
</dbReference>
<dbReference type="InterPro" id="IPR035699">
    <property type="entry name" value="AAA_6"/>
</dbReference>
<sequence length="4437" mass="521806">MKFIEIMFKLPDHTQSNIDQTSINNKYTSEFESEDIHVWTKFFDRSQILDENDRHRINHIFNKLVTSIVKYEREQDFQLLEALAKRVLSIDNDREENEEPFFSTIFDQERLIKLRTLCKRLKHYNSVEKLLSTMFIPDTSNELILPPINKTNHRTRISSLSFDDARISLPVKKKSRISVTQSPTSTETKPKQIMMHGPITLQNIYQALPAATLQFAEDEYVWHANRPVNMILATGVQLPNVLTEAATNTNIESEQFFSNMIEDIITEYQKRHPGDHYSALKQWRQKHNVDHYTESITPNRMNGFETLIDVVQRRHLGKLQRYFLNVVSTNRHFNPYDLITVPDNKVNPENHYVFSVFGILHVRQSGQDVEFLELAEWYRHAQLWHACQQIPFFRDYLVRKQFNLWLSNARFVRFARRRFEISEKHLLFIHNPIFQMAILEIRRVIHEYQRLTLLPQLFSGASLSFNDLETTVNEHTTDIIEYTKKFYNHIKTILNMTRETSGRKLHAILKCLNDDTLMFNTASASLYEQRIRKENLRKELEQMQNDIRKICPFLNLCSAMLASCLCYMQYETLSQFNLSNVTLLTTLYLSDTNSNHMLQYFPSRDDYLEILQLILHKPQQILEEQWRNILELNTCLRNTDKFGEIARHEGLTSQCEKCGQELYPGLQETSSNSCKCKKQQSKASTNESNDLLIKGHGFFGSTTRNEILPFELIFTKDAKYEDEIKNILSQVNLSFDELDSYCESNEWLCEIKTFCLQWTPNQMKQLSEGKQIFPIEEQLKLLRVWIDKTRTFELTFSTSISPYVIQMDCCVITENLYKAIHKINLDLGKYLYDYAFSNIDTFIKKFQHACQVFDQRPKALEDFSQYVSFLTSHKTELSSYQQDIDYLTTLYEIVSTHFGHLRQDNDEEPVHKQLIEIWKIFQEKLSDGANFIVQEILIVKENLREIFDKLLHECDILHDESTSGNFLDPTQDPLQMIKQLKKNSIQFENLAKQLKKYADWRILLAANSLNPLDTDQIDMNDMDDVNRWSMEIEYRKDLWKYVEITSTSIKEWKNTFLKKFNIPRAREKLECWLKIAEDFKEKISSDDPIVCYWIEMLTNFEQNIELLEKLLSDAMTGEQWRLLFRANGHDYDPQFNYRIQDLIDLNILRIENYDVFMQIHKHATKEQKLKEKLSQMQTWLNELYYRMIKYGSAHKTNSVQKRLTSSYRQRLNRYRDLRSRTSMNQENSPGTVLAKETSIGHDDEAYIMLNSQELLRLIEDRSLLLHTNEPFHIDMDNCREQFQQYYILFDDIKYITQTWYEIQNKWMFLRSALVNLNITNDDQTYLKDFYQKFINVDESFRTFQKFAFQNPSVAGLVKVEMNQKYFQNWLQIFDELIKEFEFYLNEQYRSKFNRFYFLTNHELITLISFGLDPRYYIPYVRQLFQGIHNIQFHLPEQSIGASTNQAINSAAIDIYAYRLEGVSISNINNEELSLISKLKLSLPSVDTTGLNTHIISSQSLTKWFRSLENSMKHSLRKYIFHLLDKKINEQLDNIFCEQTTNNFNENEYPLQVTSIVEHILFNTILEKQIERKSKLFIRKIKLQIEEKINQLIQNKNKQRNSLIIQQLYFRDVLTKLIDLEDNLTLNSYEWLSLIKYEINLNARTHKKINFLQFSNRIYYNFEYMEPSSTFIISPLMERTLFQLTQAICNYRIGVVHAPPQYGRSSSIHTLAQLCGTNFVSLSCNSVTEVEQIKNFHQGLITSNNWCLFKDIHRLSTDCLSSLAIAMRYIRMQLEERQTLFNNSYQSLKRSKSQSDLVNPSSSSLQISQDKIYSNEYPMIKKIDDDYTFIIDTNQEILQYPLTYGVFATFDDYYQPLSSTIKFECRTISISRPDFKILAQSLLYINRLFTIEEYENCSKTAQNLVDFLECSQLIFDEMKCFYSPYILLRSIIEQSTNMNIKQAIITIFKQHHLYDSNIQKIIEKFFNENFNEINENDNELCFVDNLKQEAYDNKITFDDDDIFNNASRLMNAIKRNDFIFIIGQCGSAKSSLIRLVERTMNKQMSLTNTNSNEQQKTIVPYTIFPNSFDEDQFYQTKNSFIEQWKQYYTITHANDTNSEEYWIIFDIDSHTNWLTCEKIQYLYKELLSSVSRQNGSIKFIIECDGLPNDFSHKNSIFDQSYTLNLNKFQSRTKLIQSAVTNLELKLHFRDSTLSSIQDFINDIIEPYIEYIEKEHICQSYINNLTDSFIKILLAFIEQHVIDVQNHHHALDYVFAYCFIWAYVHPIHPKYEEQVTLFVRELLKSYNFPSINCKLTDLYPDMAATPSACFIPVQLWLKTHDITYNCIPEFEGAMRLMSILVTYNNPIGIYSYEQGLGKTTLMKNLLMNISHVRLISTGERKSILRDELYKYNLPLLSLGKITQGTKFVLWFEDVKDEDVDLIRSLIDEYSSSKQQSLNIVLTGQSYYSYSSRFSRHFIPIIIQEPISTLISSIYSITVKDWLEEFPVDAINHPIELAHACLLTLEEIFEFLKENFKKIQWNLHHVDAIINGMFLLEAKAKRNGGGGKSNKELSKITPRFNKKKQGEQIAIIIRLLCHEISRVILDRLTNTNDRVLFQEFLYKTIIANFCTELEFHIAPNNSFDTDQNFPDNSSITNPSTVVKKQVKFKLNSSIERAAIPPLEGPIISFGKIIGIPKLKDPSRIPDTEVIIEKLTMSTYFSKQIPSMHTNFTGEKDLNTNLYQELNDIQMNTALQSCQSHMGKLTHMDLAFLPRTCRHIANLVRVFSLPQNGHALLRTNHIGLGRQDLVQLSAYISGQQFFDAHSYIPNIDENQSVKQCLRSSCLLAGLKQKNIVVLVRENFLSEEMIKQLYVFTCEGIYPGLYSNEELIRIAAALSPGLPTNRRVTKTSSVLRTFYGRIRKRLHLVILENDRHLQHKGLLSSCYVDEYNNWTKEEITSIAKYWMAKKVNVIHTMEPTSSFDLACQALADIYLSMEHFRLFTLKNIRKTIEIFFKFYQTIHEKESFRLSRCESMLNRTNKSKQVIQMNEELCVELQNEIDILQEILSELDNELKIRKKNFSLAVDDCREEEKLLNEMLTALERLRKDVEAAVADANPQYENALNALKQLNKADYDEIRTFRQPPQPVLAVMNTICIMFHRKPEWSEAKILMTKDDFFDDLIFYDKDNVSDEVFDMLTKIVSFDTFRPSFVKTASKAASSLCAWILAVYEYAKVARAQKTLREQVKAYEELYNKRQQILGEKRLYAEKLKDELAEYIRKRRAHFNDLQSKQKRLNNLRSVIDQTQSMLKLIANDICHWQDQLQQGKLNKKTVITDALLISLYFCYLSQFNIDQRQQLLINWQTNILQNILPIRANFNLLDIITDEKELNDYLLKHETRTMNDKNSILNAIILANQLDTTFVLFIDNPENDILLWNDLLISLKDLNGERANHEIELYYEYKQNASNNSSATSRGTNSLDQSQVYSRINSSKTSVTVLTEKSSVWGSSASASRAATSTLISKPVGKVTLNDDEKSKYSITIPEFSLEDYQRPPNNIIYLSGKQTDDFDKELLTAMFFGNIVIINECDLLNLNPFVYRFIYWSSRRDQYSRAFPNLYRFGDQDIFINSSFRLILNYYQIDHNQWNNLLLKNRLIDMSLNLNKLESDFWLRLIELRCQKDFIKQVGSNHRRQLISLNEQYQRRENLTDLLETKENLTIDSTELLSALNNSNEERISIESCLNEYRIQYNVLCTRTGSEAYKEIARQLAQLYILLRDSIIELKISLNWFLQLLTNNLPRRIEITTNTDPSNYSSDMINKIQARETYLRCFESIYSYLLSSMSNEQLEYFLTIFALITQDNIENIYLFKFILKKLNPQHQQIIPDFLDDKNRPLFINKYSWSLCLSNDISKKYSNLSQHLIDYDYEWKEYLFSTNKLDFMNKSPYEKSITLTIIDRFILSIILLPNKIPDLIHTFLIYHYGGLLRDKSLSSIDDVYQLTSSKILNPTNNIILVWTSSSAFIDPIDEIRRLAYEMNQSIRLVSSIEKKRLNRFVESEKDCWLIITNIDLFNDDLQQIQDFLLTSIEKKIWLICDPLYQNKVPHWLIQRCLQVYLSDSTQSALYFRLQQKLSSFENFKKLHKQIEPILHIHTYMISKKIFPNNFTENNFFIDLKHCFDTNQTNMIDYTNHIQNEDEHTLIHYLKQSSDPMSLVKILPDPLQLPTNKLFITFQCLFNSMILPTELVHSTKDDEMILVEPVVRNYLTYLRSIDSDQCLDSTSASIMDLFILIEYRLLQKLQNNLCQQMEHLVEVFDNIEISSSNTNSSIRSILYDSNSTINDFVTNCGLALENLSKNTSNNINLRFIRRRKQFIQLMRLQQNENLIFHLKYNEKSQRKNNLSMSGIHLTKNTNKKDVIICLDKISPNDITVMTSITLDTNENNIPTYLPVINSDKNNTSELILLSIDKPHI</sequence>
<reference evidence="9" key="1">
    <citation type="submission" date="2021-02" db="EMBL/GenBank/DDBJ databases">
        <authorList>
            <person name="Nowell W R."/>
        </authorList>
    </citation>
    <scope>NUCLEOTIDE SEQUENCE</scope>
</reference>
<feature type="domain" description="Dynein heavy chain hydrolytic ATP-binding dynein motor region" evidence="5">
    <location>
        <begin position="1659"/>
        <end position="1788"/>
    </location>
</feature>
<dbReference type="InterPro" id="IPR026983">
    <property type="entry name" value="DHC"/>
</dbReference>
<dbReference type="Gene3D" id="1.20.920.20">
    <property type="match status" value="1"/>
</dbReference>
<evidence type="ECO:0000259" key="5">
    <source>
        <dbReference type="Pfam" id="PF12774"/>
    </source>
</evidence>
<dbReference type="Gene3D" id="3.20.180.20">
    <property type="entry name" value="Dynein heavy chain, N-terminal domain 2"/>
    <property type="match status" value="1"/>
</dbReference>
<feature type="domain" description="Dynein heavy chain coiled coil stalk" evidence="6">
    <location>
        <begin position="3066"/>
        <end position="3335"/>
    </location>
</feature>
<evidence type="ECO:0000259" key="7">
    <source>
        <dbReference type="Pfam" id="PF12780"/>
    </source>
</evidence>
<feature type="domain" description="Dynein heavy chain linker" evidence="4">
    <location>
        <begin position="1030"/>
        <end position="1197"/>
    </location>
</feature>
<feature type="domain" description="Dynein heavy chain AAA module D4" evidence="7">
    <location>
        <begin position="2744"/>
        <end position="2950"/>
    </location>
</feature>
<dbReference type="GO" id="GO:0005524">
    <property type="term" value="F:ATP binding"/>
    <property type="evidence" value="ECO:0007669"/>
    <property type="project" value="InterPro"/>
</dbReference>
<dbReference type="InterPro" id="IPR024317">
    <property type="entry name" value="Dynein_heavy_chain_D4_dom"/>
</dbReference>
<dbReference type="InterPro" id="IPR042228">
    <property type="entry name" value="Dynein_linker_3"/>
</dbReference>
<evidence type="ECO:0000259" key="8">
    <source>
        <dbReference type="Pfam" id="PF17852"/>
    </source>
</evidence>
<dbReference type="PANTHER" id="PTHR45703">
    <property type="entry name" value="DYNEIN HEAVY CHAIN"/>
    <property type="match status" value="1"/>
</dbReference>
<protein>
    <submittedName>
        <fullName evidence="9">Uncharacterized protein</fullName>
    </submittedName>
</protein>
<dbReference type="GO" id="GO:0045505">
    <property type="term" value="F:dynein intermediate chain binding"/>
    <property type="evidence" value="ECO:0007669"/>
    <property type="project" value="InterPro"/>
</dbReference>
<accession>A0A814P353</accession>
<dbReference type="SUPFAM" id="SSF52540">
    <property type="entry name" value="P-loop containing nucleoside triphosphate hydrolases"/>
    <property type="match status" value="1"/>
</dbReference>
<dbReference type="GO" id="GO:0007018">
    <property type="term" value="P:microtubule-based movement"/>
    <property type="evidence" value="ECO:0007669"/>
    <property type="project" value="InterPro"/>
</dbReference>
<evidence type="ECO:0000259" key="6">
    <source>
        <dbReference type="Pfam" id="PF12777"/>
    </source>
</evidence>
<evidence type="ECO:0000313" key="10">
    <source>
        <dbReference type="Proteomes" id="UP000663845"/>
    </source>
</evidence>
<dbReference type="Pfam" id="PF08393">
    <property type="entry name" value="DHC_N2"/>
    <property type="match status" value="2"/>
</dbReference>
<dbReference type="InterPro" id="IPR013602">
    <property type="entry name" value="Dynein_heavy_linker"/>
</dbReference>
<feature type="coiled-coil region" evidence="3">
    <location>
        <begin position="3022"/>
        <end position="3091"/>
    </location>
</feature>
<gene>
    <name evidence="9" type="ORF">JYZ213_LOCUS21443</name>
</gene>
<dbReference type="GO" id="GO:0051959">
    <property type="term" value="F:dynein light intermediate chain binding"/>
    <property type="evidence" value="ECO:0007669"/>
    <property type="project" value="InterPro"/>
</dbReference>
<dbReference type="PANTHER" id="PTHR45703:SF36">
    <property type="entry name" value="DYNEIN HEAVY CHAIN, CYTOPLASMIC"/>
    <property type="match status" value="1"/>
</dbReference>
<keyword evidence="2 3" id="KW-0175">Coiled coil</keyword>
<dbReference type="Gene3D" id="1.20.920.30">
    <property type="match status" value="1"/>
</dbReference>
<dbReference type="InterPro" id="IPR024743">
    <property type="entry name" value="Dynein_HC_stalk"/>
</dbReference>
<name>A0A814P353_9BILA</name>
<evidence type="ECO:0000256" key="2">
    <source>
        <dbReference type="ARBA" id="ARBA00023054"/>
    </source>
</evidence>
<feature type="domain" description="Dynein heavy chain linker" evidence="4">
    <location>
        <begin position="1242"/>
        <end position="1519"/>
    </location>
</feature>
<comment type="caution">
    <text evidence="9">The sequence shown here is derived from an EMBL/GenBank/DDBJ whole genome shotgun (WGS) entry which is preliminary data.</text>
</comment>
<dbReference type="InterPro" id="IPR041466">
    <property type="entry name" value="Dynein_AAA5_ext"/>
</dbReference>
<dbReference type="Pfam" id="PF12774">
    <property type="entry name" value="AAA_6"/>
    <property type="match status" value="1"/>
</dbReference>
<dbReference type="Gene3D" id="3.40.50.300">
    <property type="entry name" value="P-loop containing nucleotide triphosphate hydrolases"/>
    <property type="match status" value="4"/>
</dbReference>
<dbReference type="Proteomes" id="UP000663845">
    <property type="component" value="Unassembled WGS sequence"/>
</dbReference>
<evidence type="ECO:0000313" key="9">
    <source>
        <dbReference type="EMBL" id="CAF1102132.1"/>
    </source>
</evidence>
<dbReference type="Pfam" id="PF17852">
    <property type="entry name" value="Dynein_AAA_lid"/>
    <property type="match status" value="1"/>
</dbReference>
<dbReference type="GO" id="GO:0030286">
    <property type="term" value="C:dynein complex"/>
    <property type="evidence" value="ECO:0007669"/>
    <property type="project" value="InterPro"/>
</dbReference>
<organism evidence="9 10">
    <name type="scientific">Adineta steineri</name>
    <dbReference type="NCBI Taxonomy" id="433720"/>
    <lineage>
        <taxon>Eukaryota</taxon>
        <taxon>Metazoa</taxon>
        <taxon>Spiralia</taxon>
        <taxon>Gnathifera</taxon>
        <taxon>Rotifera</taxon>
        <taxon>Eurotatoria</taxon>
        <taxon>Bdelloidea</taxon>
        <taxon>Adinetida</taxon>
        <taxon>Adinetidae</taxon>
        <taxon>Adineta</taxon>
    </lineage>
</organism>
<dbReference type="Pfam" id="PF12777">
    <property type="entry name" value="MT"/>
    <property type="match status" value="1"/>
</dbReference>